<organism evidence="2 3">
    <name type="scientific">Gossypium tomentosum</name>
    <name type="common">Hawaiian cotton</name>
    <name type="synonym">Gossypium sandvicense</name>
    <dbReference type="NCBI Taxonomy" id="34277"/>
    <lineage>
        <taxon>Eukaryota</taxon>
        <taxon>Viridiplantae</taxon>
        <taxon>Streptophyta</taxon>
        <taxon>Embryophyta</taxon>
        <taxon>Tracheophyta</taxon>
        <taxon>Spermatophyta</taxon>
        <taxon>Magnoliopsida</taxon>
        <taxon>eudicotyledons</taxon>
        <taxon>Gunneridae</taxon>
        <taxon>Pentapetalae</taxon>
        <taxon>rosids</taxon>
        <taxon>malvids</taxon>
        <taxon>Malvales</taxon>
        <taxon>Malvaceae</taxon>
        <taxon>Malvoideae</taxon>
        <taxon>Gossypium</taxon>
    </lineage>
</organism>
<sequence length="48" mass="5463">MHLAKERPYGRNDPGDVEAEREDLSCEANLLVPFWLIPEASGILKLLR</sequence>
<evidence type="ECO:0000313" key="3">
    <source>
        <dbReference type="Proteomes" id="UP000322667"/>
    </source>
</evidence>
<dbReference type="Proteomes" id="UP000322667">
    <property type="component" value="Chromosome A11"/>
</dbReference>
<protein>
    <submittedName>
        <fullName evidence="2">Uncharacterized protein</fullName>
    </submittedName>
</protein>
<feature type="region of interest" description="Disordered" evidence="1">
    <location>
        <begin position="1"/>
        <end position="20"/>
    </location>
</feature>
<accession>A0A5D2NAQ6</accession>
<proteinExistence type="predicted"/>
<gene>
    <name evidence="2" type="ORF">ES332_A11G121400v1</name>
</gene>
<feature type="compositionally biased region" description="Basic and acidic residues" evidence="1">
    <location>
        <begin position="1"/>
        <end position="14"/>
    </location>
</feature>
<evidence type="ECO:0000313" key="2">
    <source>
        <dbReference type="EMBL" id="TYI00265.1"/>
    </source>
</evidence>
<evidence type="ECO:0000256" key="1">
    <source>
        <dbReference type="SAM" id="MobiDB-lite"/>
    </source>
</evidence>
<name>A0A5D2NAQ6_GOSTO</name>
<dbReference type="AlphaFoldDB" id="A0A5D2NAQ6"/>
<dbReference type="EMBL" id="CM017620">
    <property type="protein sequence ID" value="TYI00265.1"/>
    <property type="molecule type" value="Genomic_DNA"/>
</dbReference>
<keyword evidence="3" id="KW-1185">Reference proteome</keyword>
<reference evidence="2 3" key="1">
    <citation type="submission" date="2019-07" db="EMBL/GenBank/DDBJ databases">
        <title>WGS assembly of Gossypium tomentosum.</title>
        <authorList>
            <person name="Chen Z.J."/>
            <person name="Sreedasyam A."/>
            <person name="Ando A."/>
            <person name="Song Q."/>
            <person name="De L."/>
            <person name="Hulse-Kemp A."/>
            <person name="Ding M."/>
            <person name="Ye W."/>
            <person name="Kirkbride R."/>
            <person name="Jenkins J."/>
            <person name="Plott C."/>
            <person name="Lovell J."/>
            <person name="Lin Y.-M."/>
            <person name="Vaughn R."/>
            <person name="Liu B."/>
            <person name="Li W."/>
            <person name="Simpson S."/>
            <person name="Scheffler B."/>
            <person name="Saski C."/>
            <person name="Grover C."/>
            <person name="Hu G."/>
            <person name="Conover J."/>
            <person name="Carlson J."/>
            <person name="Shu S."/>
            <person name="Boston L."/>
            <person name="Williams M."/>
            <person name="Peterson D."/>
            <person name="Mcgee K."/>
            <person name="Jones D."/>
            <person name="Wendel J."/>
            <person name="Stelly D."/>
            <person name="Grimwood J."/>
            <person name="Schmutz J."/>
        </authorList>
    </citation>
    <scope>NUCLEOTIDE SEQUENCE [LARGE SCALE GENOMIC DNA]</scope>
    <source>
        <strain evidence="2">7179.01</strain>
    </source>
</reference>